<dbReference type="GO" id="GO:0016491">
    <property type="term" value="F:oxidoreductase activity"/>
    <property type="evidence" value="ECO:0007669"/>
    <property type="project" value="InterPro"/>
</dbReference>
<comment type="similarity">
    <text evidence="1">Belongs to the tpcK family.</text>
</comment>
<accession>A0A5N6KN37</accession>
<evidence type="ECO:0000313" key="4">
    <source>
        <dbReference type="Proteomes" id="UP000327013"/>
    </source>
</evidence>
<organism evidence="3 4">
    <name type="scientific">Carpinus fangiana</name>
    <dbReference type="NCBI Taxonomy" id="176857"/>
    <lineage>
        <taxon>Eukaryota</taxon>
        <taxon>Viridiplantae</taxon>
        <taxon>Streptophyta</taxon>
        <taxon>Embryophyta</taxon>
        <taxon>Tracheophyta</taxon>
        <taxon>Spermatophyta</taxon>
        <taxon>Magnoliopsida</taxon>
        <taxon>eudicotyledons</taxon>
        <taxon>Gunneridae</taxon>
        <taxon>Pentapetalae</taxon>
        <taxon>rosids</taxon>
        <taxon>fabids</taxon>
        <taxon>Fagales</taxon>
        <taxon>Betulaceae</taxon>
        <taxon>Carpinus</taxon>
    </lineage>
</organism>
<proteinExistence type="inferred from homology"/>
<comment type="caution">
    <text evidence="3">The sequence shown here is derived from an EMBL/GenBank/DDBJ whole genome shotgun (WGS) entry which is preliminary data.</text>
</comment>
<dbReference type="Proteomes" id="UP000327013">
    <property type="component" value="Unassembled WGS sequence"/>
</dbReference>
<evidence type="ECO:0000259" key="2">
    <source>
        <dbReference type="Pfam" id="PF07110"/>
    </source>
</evidence>
<keyword evidence="4" id="KW-1185">Reference proteome</keyword>
<gene>
    <name evidence="3" type="ORF">FH972_021012</name>
</gene>
<evidence type="ECO:0000313" key="3">
    <source>
        <dbReference type="EMBL" id="KAB8336702.1"/>
    </source>
</evidence>
<dbReference type="SUPFAM" id="SSF54909">
    <property type="entry name" value="Dimeric alpha+beta barrel"/>
    <property type="match status" value="1"/>
</dbReference>
<feature type="domain" description="EthD" evidence="2">
    <location>
        <begin position="11"/>
        <end position="104"/>
    </location>
</feature>
<dbReference type="AlphaFoldDB" id="A0A5N6KN37"/>
<dbReference type="InterPro" id="IPR011008">
    <property type="entry name" value="Dimeric_a/b-barrel"/>
</dbReference>
<dbReference type="InterPro" id="IPR009799">
    <property type="entry name" value="EthD_dom"/>
</dbReference>
<evidence type="ECO:0000256" key="1">
    <source>
        <dbReference type="ARBA" id="ARBA00005986"/>
    </source>
</evidence>
<dbReference type="EMBL" id="VIBQ01000009">
    <property type="protein sequence ID" value="KAB8336702.1"/>
    <property type="molecule type" value="Genomic_DNA"/>
</dbReference>
<sequence length="121" mass="13487">MLRMLAFLVKQPHLTTDEFIDYYENKHIPLIIALSGDTLPSPYKRRYLRKDADSVSGAAGAPGVDFDAVTELAFADAEARAAWFAQLSRNGGLARVAEDEERFLVRERTVAYVVEEHSTGV</sequence>
<name>A0A5N6KN37_9ROSI</name>
<dbReference type="Pfam" id="PF07110">
    <property type="entry name" value="EthD"/>
    <property type="match status" value="1"/>
</dbReference>
<reference evidence="3 4" key="1">
    <citation type="submission" date="2019-06" db="EMBL/GenBank/DDBJ databases">
        <title>A chromosomal-level reference genome of Carpinus fangiana (Coryloideae, Betulaceae).</title>
        <authorList>
            <person name="Yang X."/>
            <person name="Wang Z."/>
            <person name="Zhang L."/>
            <person name="Hao G."/>
            <person name="Liu J."/>
            <person name="Yang Y."/>
        </authorList>
    </citation>
    <scope>NUCLEOTIDE SEQUENCE [LARGE SCALE GENOMIC DNA]</scope>
    <source>
        <strain evidence="3">Cfa_2016G</strain>
        <tissue evidence="3">Leaf</tissue>
    </source>
</reference>
<dbReference type="OrthoDB" id="2519291at2759"/>
<dbReference type="Gene3D" id="3.30.70.100">
    <property type="match status" value="1"/>
</dbReference>
<protein>
    <recommendedName>
        <fullName evidence="2">EthD domain-containing protein</fullName>
    </recommendedName>
</protein>